<comment type="caution">
    <text evidence="3">The sequence shown here is derived from an EMBL/GenBank/DDBJ whole genome shotgun (WGS) entry which is preliminary data.</text>
</comment>
<dbReference type="Proteomes" id="UP000232673">
    <property type="component" value="Unassembled WGS sequence"/>
</dbReference>
<sequence length="290" mass="33439">MVMKKLIIIAFLLFGIVINAQNDESDLTVASYNIRWNSPDDGINIWENRKEWLTQSIKFFEVDIFGAQEVTFTQLKDMAGFLPAYQYIGEGREGGAKGEYSPIFYAKDRLEVLDSSTFWLSETPQTTASKGWDAALPRIVTWAKFRDKKDGDIFYFFNTHFDHRGVIARKKSAELIAYKINEIAGDGPVILSGDFNTAPDSKPHKILLKNKLEDTFLSLSQEQRYTPGYTFNSWDVEASGDRYRIDYIFYRGEELSPLKYHVLDGQRGKRFISDHFPVIVKFEWTNTAEK</sequence>
<evidence type="ECO:0000259" key="2">
    <source>
        <dbReference type="Pfam" id="PF03372"/>
    </source>
</evidence>
<accession>A0A2N0U442</accession>
<dbReference type="CDD" id="cd09083">
    <property type="entry name" value="EEP-1"/>
    <property type="match status" value="1"/>
</dbReference>
<dbReference type="Pfam" id="PF03372">
    <property type="entry name" value="Exo_endo_phos"/>
    <property type="match status" value="1"/>
</dbReference>
<evidence type="ECO:0000256" key="1">
    <source>
        <dbReference type="SAM" id="SignalP"/>
    </source>
</evidence>
<dbReference type="STRING" id="447422.SAMN05660903_00313"/>
<name>A0A2N0U442_9FLAO</name>
<dbReference type="InterPro" id="IPR036691">
    <property type="entry name" value="Endo/exonu/phosph_ase_sf"/>
</dbReference>
<feature type="chain" id="PRO_5014812964" description="Endonuclease/exonuclease/phosphatase domain-containing protein" evidence="1">
    <location>
        <begin position="21"/>
        <end position="290"/>
    </location>
</feature>
<dbReference type="Gene3D" id="3.60.10.10">
    <property type="entry name" value="Endonuclease/exonuclease/phosphatase"/>
    <property type="match status" value="1"/>
</dbReference>
<keyword evidence="1" id="KW-0732">Signal</keyword>
<dbReference type="EMBL" id="LKTS01000001">
    <property type="protein sequence ID" value="PKD21648.1"/>
    <property type="molecule type" value="Genomic_DNA"/>
</dbReference>
<dbReference type="SUPFAM" id="SSF56219">
    <property type="entry name" value="DNase I-like"/>
    <property type="match status" value="1"/>
</dbReference>
<protein>
    <recommendedName>
        <fullName evidence="2">Endonuclease/exonuclease/phosphatase domain-containing protein</fullName>
    </recommendedName>
</protein>
<dbReference type="PANTHER" id="PTHR12121">
    <property type="entry name" value="CARBON CATABOLITE REPRESSOR PROTEIN 4"/>
    <property type="match status" value="1"/>
</dbReference>
<evidence type="ECO:0000313" key="3">
    <source>
        <dbReference type="EMBL" id="PKD21648.1"/>
    </source>
</evidence>
<keyword evidence="4" id="KW-1185">Reference proteome</keyword>
<evidence type="ECO:0000313" key="4">
    <source>
        <dbReference type="Proteomes" id="UP000232673"/>
    </source>
</evidence>
<dbReference type="GO" id="GO:0000175">
    <property type="term" value="F:3'-5'-RNA exonuclease activity"/>
    <property type="evidence" value="ECO:0007669"/>
    <property type="project" value="TreeGrafter"/>
</dbReference>
<reference evidence="3 4" key="1">
    <citation type="submission" date="2015-10" db="EMBL/GenBank/DDBJ databases">
        <title>Draft genome sequence of Salegentibacter salinarum KCTC 12975.</title>
        <authorList>
            <person name="Lin W."/>
            <person name="Zheng Q."/>
        </authorList>
    </citation>
    <scope>NUCLEOTIDE SEQUENCE [LARGE SCALE GENOMIC DNA]</scope>
    <source>
        <strain evidence="3 4">KCTC 12975</strain>
    </source>
</reference>
<gene>
    <name evidence="3" type="ORF">APR41_01270</name>
</gene>
<organism evidence="3 4">
    <name type="scientific">Salegentibacter salinarum</name>
    <dbReference type="NCBI Taxonomy" id="447422"/>
    <lineage>
        <taxon>Bacteria</taxon>
        <taxon>Pseudomonadati</taxon>
        <taxon>Bacteroidota</taxon>
        <taxon>Flavobacteriia</taxon>
        <taxon>Flavobacteriales</taxon>
        <taxon>Flavobacteriaceae</taxon>
        <taxon>Salegentibacter</taxon>
    </lineage>
</organism>
<feature type="domain" description="Endonuclease/exonuclease/phosphatase" evidence="2">
    <location>
        <begin position="31"/>
        <end position="275"/>
    </location>
</feature>
<dbReference type="PANTHER" id="PTHR12121:SF36">
    <property type="entry name" value="ENDONUCLEASE_EXONUCLEASE_PHOSPHATASE DOMAIN-CONTAINING PROTEIN"/>
    <property type="match status" value="1"/>
</dbReference>
<proteinExistence type="predicted"/>
<dbReference type="InterPro" id="IPR005135">
    <property type="entry name" value="Endo/exonuclease/phosphatase"/>
</dbReference>
<dbReference type="AlphaFoldDB" id="A0A2N0U442"/>
<dbReference type="InterPro" id="IPR050410">
    <property type="entry name" value="CCR4/nocturin_mRNA_transcr"/>
</dbReference>
<feature type="signal peptide" evidence="1">
    <location>
        <begin position="1"/>
        <end position="20"/>
    </location>
</feature>